<reference evidence="2" key="1">
    <citation type="submission" date="2009-12" db="EMBL/GenBank/DDBJ databases">
        <authorList>
            <person name="Weinstock G."/>
            <person name="Sodergren E."/>
            <person name="Clifton S."/>
            <person name="Fulton L."/>
            <person name="Fulton B."/>
            <person name="Courtney L."/>
            <person name="Fronick C."/>
            <person name="Harrison M."/>
            <person name="Strong C."/>
            <person name="Farmer C."/>
            <person name="Delahaunty K."/>
            <person name="Markovic C."/>
            <person name="Hall O."/>
            <person name="Minx P."/>
            <person name="Tomlinson C."/>
            <person name="Mitreva M."/>
            <person name="Nelson J."/>
            <person name="Hou S."/>
            <person name="Wollam A."/>
            <person name="Pepin K.H."/>
            <person name="Johnson M."/>
            <person name="Bhonagiri V."/>
            <person name="Nash W.E."/>
            <person name="Warren W."/>
            <person name="Chinwalla A."/>
            <person name="Mardis E.R."/>
            <person name="Wilson R.K."/>
        </authorList>
    </citation>
    <scope>NUCLEOTIDE SEQUENCE [LARGE SCALE GENOMIC DNA]</scope>
    <source>
        <strain evidence="2">DSM 4541</strain>
    </source>
</reference>
<keyword evidence="1" id="KW-0472">Membrane</keyword>
<feature type="transmembrane region" description="Helical" evidence="1">
    <location>
        <begin position="43"/>
        <end position="65"/>
    </location>
</feature>
<dbReference type="InterPro" id="IPR032126">
    <property type="entry name" value="LydA_holin"/>
</dbReference>
<dbReference type="Proteomes" id="UP000005512">
    <property type="component" value="Unassembled WGS sequence"/>
</dbReference>
<dbReference type="eggNOG" id="ENOG5032Y08">
    <property type="taxonomic scope" value="Bacteria"/>
</dbReference>
<gene>
    <name evidence="2" type="ORF">PROVRUST_08465</name>
</gene>
<comment type="caution">
    <text evidence="2">The sequence shown here is derived from an EMBL/GenBank/DDBJ whole genome shotgun (WGS) entry which is preliminary data.</text>
</comment>
<dbReference type="RefSeq" id="WP_006816440.1">
    <property type="nucleotide sequence ID" value="NZ_GG703827.1"/>
</dbReference>
<keyword evidence="3" id="KW-1185">Reference proteome</keyword>
<protein>
    <recommendedName>
        <fullName evidence="4">Holin</fullName>
    </recommendedName>
</protein>
<evidence type="ECO:0000313" key="2">
    <source>
        <dbReference type="EMBL" id="EFB70401.1"/>
    </source>
</evidence>
<sequence>MFDKDPNSFGLVQWLMLLFISAWGGAVRYIIDIRKNNTAWSWVNALMQVVVSGFAGLLGGLGAIESGASEYMIMISSGVAGAMGTMALDFFWLKYTGVKSDKIK</sequence>
<evidence type="ECO:0000256" key="1">
    <source>
        <dbReference type="SAM" id="Phobius"/>
    </source>
</evidence>
<feature type="transmembrane region" description="Helical" evidence="1">
    <location>
        <begin position="71"/>
        <end position="93"/>
    </location>
</feature>
<keyword evidence="1" id="KW-1133">Transmembrane helix</keyword>
<feature type="transmembrane region" description="Helical" evidence="1">
    <location>
        <begin position="12"/>
        <end position="31"/>
    </location>
</feature>
<keyword evidence="1" id="KW-0812">Transmembrane</keyword>
<name>D1P884_9GAMM</name>
<evidence type="ECO:0000313" key="3">
    <source>
        <dbReference type="Proteomes" id="UP000005512"/>
    </source>
</evidence>
<dbReference type="EMBL" id="ABXV02000087">
    <property type="protein sequence ID" value="EFB70401.1"/>
    <property type="molecule type" value="Genomic_DNA"/>
</dbReference>
<evidence type="ECO:0008006" key="4">
    <source>
        <dbReference type="Google" id="ProtNLM"/>
    </source>
</evidence>
<dbReference type="Pfam" id="PF16083">
    <property type="entry name" value="Phage_holin_3_3"/>
    <property type="match status" value="1"/>
</dbReference>
<accession>D1P884</accession>
<organism evidence="2 3">
    <name type="scientific">Providencia rustigianii DSM 4541</name>
    <dbReference type="NCBI Taxonomy" id="500637"/>
    <lineage>
        <taxon>Bacteria</taxon>
        <taxon>Pseudomonadati</taxon>
        <taxon>Pseudomonadota</taxon>
        <taxon>Gammaproteobacteria</taxon>
        <taxon>Enterobacterales</taxon>
        <taxon>Morganellaceae</taxon>
        <taxon>Providencia</taxon>
    </lineage>
</organism>
<proteinExistence type="predicted"/>
<dbReference type="AlphaFoldDB" id="D1P884"/>
<dbReference type="HOGENOM" id="CLU_156455_0_0_6"/>